<organism evidence="1">
    <name type="scientific">Lepeophtheirus salmonis</name>
    <name type="common">Salmon louse</name>
    <name type="synonym">Caligus salmonis</name>
    <dbReference type="NCBI Taxonomy" id="72036"/>
    <lineage>
        <taxon>Eukaryota</taxon>
        <taxon>Metazoa</taxon>
        <taxon>Ecdysozoa</taxon>
        <taxon>Arthropoda</taxon>
        <taxon>Crustacea</taxon>
        <taxon>Multicrustacea</taxon>
        <taxon>Hexanauplia</taxon>
        <taxon>Copepoda</taxon>
        <taxon>Siphonostomatoida</taxon>
        <taxon>Caligidae</taxon>
        <taxon>Lepeophtheirus</taxon>
    </lineage>
</organism>
<feature type="non-terminal residue" evidence="1">
    <location>
        <position position="1"/>
    </location>
</feature>
<sequence>RRSSRHQYSGTGHCRLSSKFATKWSIPVDSDLGFEGANVLGPEVHFVIDPLYYTILALYHCTETVPLKYVRGLFRPIHGLGDQWDHIFLQVIGCG</sequence>
<name>A0A0K2SYZ1_LEPSM</name>
<evidence type="ECO:0000313" key="1">
    <source>
        <dbReference type="EMBL" id="CDW18597.1"/>
    </source>
</evidence>
<reference evidence="1" key="1">
    <citation type="submission" date="2014-05" db="EMBL/GenBank/DDBJ databases">
        <authorList>
            <person name="Chronopoulou M."/>
        </authorList>
    </citation>
    <scope>NUCLEOTIDE SEQUENCE</scope>
    <source>
        <tissue evidence="1">Whole organism</tissue>
    </source>
</reference>
<dbReference type="AlphaFoldDB" id="A0A0K2SYZ1"/>
<dbReference type="EMBL" id="HACA01001236">
    <property type="protein sequence ID" value="CDW18597.1"/>
    <property type="molecule type" value="Transcribed_RNA"/>
</dbReference>
<protein>
    <submittedName>
        <fullName evidence="1">Uncharacterized protein</fullName>
    </submittedName>
</protein>
<proteinExistence type="predicted"/>
<accession>A0A0K2SYZ1</accession>